<proteinExistence type="predicted"/>
<dbReference type="AlphaFoldDB" id="F9RKE4"/>
<protein>
    <recommendedName>
        <fullName evidence="3">Terminase small subunit</fullName>
    </recommendedName>
</protein>
<reference evidence="1 2" key="1">
    <citation type="journal article" date="2012" name="Int. J. Syst. Evol. Microbiol.">
        <title>Vibrio caribbeanicus sp. nov., isolated from the marine sponge Scleritoderma cyanea.</title>
        <authorList>
            <person name="Hoffmann M."/>
            <person name="Monday S.R."/>
            <person name="Allard M.W."/>
            <person name="Strain E.A."/>
            <person name="Whittaker P."/>
            <person name="Naum M."/>
            <person name="McCarthy P.J."/>
            <person name="Lopez J.V."/>
            <person name="Fischer M."/>
            <person name="Brown E.W."/>
        </authorList>
    </citation>
    <scope>NUCLEOTIDE SEQUENCE [LARGE SCALE GENOMIC DNA]</scope>
    <source>
        <strain evidence="1 2">LMG 19158</strain>
    </source>
</reference>
<organism evidence="1 2">
    <name type="scientific">Vibrio scophthalmi LMG 19158</name>
    <dbReference type="NCBI Taxonomy" id="870967"/>
    <lineage>
        <taxon>Bacteria</taxon>
        <taxon>Pseudomonadati</taxon>
        <taxon>Pseudomonadota</taxon>
        <taxon>Gammaproteobacteria</taxon>
        <taxon>Vibrionales</taxon>
        <taxon>Vibrionaceae</taxon>
        <taxon>Vibrio</taxon>
    </lineage>
</organism>
<accession>F9RKE4</accession>
<dbReference type="Proteomes" id="UP000004349">
    <property type="component" value="Unassembled WGS sequence"/>
</dbReference>
<name>F9RKE4_9VIBR</name>
<dbReference type="Pfam" id="PF11985">
    <property type="entry name" value="Phage_Mu_Gp27"/>
    <property type="match status" value="1"/>
</dbReference>
<comment type="caution">
    <text evidence="1">The sequence shown here is derived from an EMBL/GenBank/DDBJ whole genome shotgun (WGS) entry which is preliminary data.</text>
</comment>
<evidence type="ECO:0000313" key="1">
    <source>
        <dbReference type="EMBL" id="EGU39914.1"/>
    </source>
</evidence>
<dbReference type="EMBL" id="AFWE01000061">
    <property type="protein sequence ID" value="EGU39914.1"/>
    <property type="molecule type" value="Genomic_DNA"/>
</dbReference>
<evidence type="ECO:0000313" key="2">
    <source>
        <dbReference type="Proteomes" id="UP000004349"/>
    </source>
</evidence>
<dbReference type="eggNOG" id="ENOG50312E7">
    <property type="taxonomic scope" value="Bacteria"/>
</dbReference>
<dbReference type="InterPro" id="IPR021874">
    <property type="entry name" value="Phage_Mu_Gp27"/>
</dbReference>
<sequence>MLPPDIKKKVDKLLLDGKLQQADIVKQIKALLTERGLLDEHDFSYPTFNRYANRFHDSMQVMREARELAASLAQNLGDEPTADVNNALIEMVKAEVFKVLATSKKNEDGSEATIPVEQLNKIMLAIRRITESQRTQMRMEKEVRRAFVEELSKRLPGEITKGMDGTSEDMERVIRQALTGIANEQ</sequence>
<gene>
    <name evidence="1" type="ORF">VIS19158_01804</name>
</gene>
<evidence type="ECO:0008006" key="3">
    <source>
        <dbReference type="Google" id="ProtNLM"/>
    </source>
</evidence>